<keyword evidence="3" id="KW-0808">Transferase</keyword>
<name>A0A210PZN9_MIZYE</name>
<feature type="region of interest" description="Disordered" evidence="1">
    <location>
        <begin position="264"/>
        <end position="373"/>
    </location>
</feature>
<comment type="caution">
    <text evidence="3">The sequence shown here is derived from an EMBL/GenBank/DDBJ whole genome shotgun (WGS) entry which is preliminary data.</text>
</comment>
<dbReference type="STRING" id="6573.A0A210PZN9"/>
<dbReference type="AlphaFoldDB" id="A0A210PZN9"/>
<feature type="compositionally biased region" description="Basic and acidic residues" evidence="1">
    <location>
        <begin position="540"/>
        <end position="565"/>
    </location>
</feature>
<feature type="compositionally biased region" description="Basic residues" evidence="1">
    <location>
        <begin position="10"/>
        <end position="19"/>
    </location>
</feature>
<keyword evidence="3" id="KW-0418">Kinase</keyword>
<feature type="region of interest" description="Disordered" evidence="1">
    <location>
        <begin position="136"/>
        <end position="176"/>
    </location>
</feature>
<dbReference type="OrthoDB" id="4062651at2759"/>
<evidence type="ECO:0000313" key="3">
    <source>
        <dbReference type="EMBL" id="OWF41948.1"/>
    </source>
</evidence>
<proteinExistence type="predicted"/>
<sequence>MTGKGEDRKRRTRPKRRKTLERAPRLTILSYEADDEEVECRLDLSNRNTVTFKFALENDKPNEIAESLVQEDILPEVQSIMIIKLLQEVFKMVTEDPAKAMHVCLSYVSTPSSSPSSIRKARPPTDSDAAKKLFDGELEQTSDDGRQEVGVHVVTERKQDEAARTEESRVVESKNRSFIVSRVPEKTVLDSKISEDDGGEWDNYVSPENTQKSLPSSSTTTINHYPADGDGSTLSDSEKSLKGSSKVPVDISDLNEKLNQLTQKSAPGQGVGSLQLPEGTPFPPQTTGSGAAPTPVSDIHGSMVDLQNQGKQSDQQQSKPVQTSQAQPQQPIPQSVSGATVQSQPQQSSDASGLSGFQQQFQGQSQNSQVGSHAMPQYMTQAQGLESSVGSIPQQQQMFPQYPGMMMPHPTMYSADPYMLQVHFYQQQHVLQQMAWRQLQQQQNQQVQQQPSAQSMNQFGPQMFMPPVFMPPGQMGQMGFYPPMQATPAQQGPGQQQPPPPLQGDGGGAPMGDSKPTSPSQSRKRLDQVEGADLPSPMPKKAEYSIKSLEEGLKKIHGRSKEKDLIGANGQDGQRQGLDVGTDASHSQLDQLSDDGSIGDLREDNDPGVVSKQTEPVRPSRFSVSKVKEDPLTQQNAPDSVDGADTTKREQTDDVEVKATLEKIVNNVANDNVTLRCSSTATPKSHRKSRFLVTKVSEEQNTEEGSSQSRTEVVVDNVADGGGASSVKDPSDSSQLNISDLVSNQKKCMRFFIGDGDVLSTFPACSKDRKYSMQNFPLRRRIKSTGSFDLSYINCPECGNASHPTSGHHEEAKDVEHKQKVESDGLLSEEDSDRGMGPKLKSVDSGIQTSPALLNVLPRLSSSKSKELDGDQKDTSTETGKEEAKEDGIEKEFLRGGDEDAKDAKTAIQSEPTQKQVKDDSYQRLVKDPEYNTLMMRHREEVAKLRDMMTRLHKKQDDELKNFIKVKGYKIKFMIPAPPPPPPLPSMGNGNMLSPLNFATLPNPLATQLVSSCSSVSSSGSIPLSSKVSTSAQKSKLKMALGDPTSSKDSQNVQLNNRQPEGSDKSTPLDDGTGVKPQQLSSTSSTQQTDSDCLVDRTDSLESGENSDQKLDSSDGIKNSVFSLEDGEESDTRLNSSSHSRKTSTDMSSYPGGTSGGNLQPKQQNVAQLSAQQLQFLYQQQQQQQYQQAPFFYSPSFQFSGGGQLLPTSVQTQVPSNFPQGSSLYLPSSSFMPMGFNQLQSNPYSQYPLLPNMNYSTTQSTTTQAAPTQAKDSTS</sequence>
<feature type="compositionally biased region" description="Low complexity" evidence="1">
    <location>
        <begin position="1014"/>
        <end position="1029"/>
    </location>
</feature>
<feature type="region of interest" description="Disordered" evidence="1">
    <location>
        <begin position="469"/>
        <end position="655"/>
    </location>
</feature>
<feature type="region of interest" description="Disordered" evidence="1">
    <location>
        <begin position="110"/>
        <end position="129"/>
    </location>
</feature>
<feature type="compositionally biased region" description="Low complexity" evidence="1">
    <location>
        <begin position="1078"/>
        <end position="1089"/>
    </location>
</feature>
<protein>
    <submittedName>
        <fullName evidence="3">Serine/threonine-protein kinase WNK2</fullName>
    </submittedName>
</protein>
<feature type="region of interest" description="Disordered" evidence="1">
    <location>
        <begin position="803"/>
        <end position="921"/>
    </location>
</feature>
<feature type="region of interest" description="Disordered" evidence="1">
    <location>
        <begin position="1014"/>
        <end position="1161"/>
    </location>
</feature>
<reference evidence="3 4" key="1">
    <citation type="journal article" date="2017" name="Nat. Ecol. Evol.">
        <title>Scallop genome provides insights into evolution of bilaterian karyotype and development.</title>
        <authorList>
            <person name="Wang S."/>
            <person name="Zhang J."/>
            <person name="Jiao W."/>
            <person name="Li J."/>
            <person name="Xun X."/>
            <person name="Sun Y."/>
            <person name="Guo X."/>
            <person name="Huan P."/>
            <person name="Dong B."/>
            <person name="Zhang L."/>
            <person name="Hu X."/>
            <person name="Sun X."/>
            <person name="Wang J."/>
            <person name="Zhao C."/>
            <person name="Wang Y."/>
            <person name="Wang D."/>
            <person name="Huang X."/>
            <person name="Wang R."/>
            <person name="Lv J."/>
            <person name="Li Y."/>
            <person name="Zhang Z."/>
            <person name="Liu B."/>
            <person name="Lu W."/>
            <person name="Hui Y."/>
            <person name="Liang J."/>
            <person name="Zhou Z."/>
            <person name="Hou R."/>
            <person name="Li X."/>
            <person name="Liu Y."/>
            <person name="Li H."/>
            <person name="Ning X."/>
            <person name="Lin Y."/>
            <person name="Zhao L."/>
            <person name="Xing Q."/>
            <person name="Dou J."/>
            <person name="Li Y."/>
            <person name="Mao J."/>
            <person name="Guo H."/>
            <person name="Dou H."/>
            <person name="Li T."/>
            <person name="Mu C."/>
            <person name="Jiang W."/>
            <person name="Fu Q."/>
            <person name="Fu X."/>
            <person name="Miao Y."/>
            <person name="Liu J."/>
            <person name="Yu Q."/>
            <person name="Li R."/>
            <person name="Liao H."/>
            <person name="Li X."/>
            <person name="Kong Y."/>
            <person name="Jiang Z."/>
            <person name="Chourrout D."/>
            <person name="Li R."/>
            <person name="Bao Z."/>
        </authorList>
    </citation>
    <scope>NUCLEOTIDE SEQUENCE [LARGE SCALE GENOMIC DNA]</scope>
    <source>
        <strain evidence="3 4">PY_sf001</strain>
    </source>
</reference>
<feature type="compositionally biased region" description="Polar residues" evidence="1">
    <location>
        <begin position="1145"/>
        <end position="1161"/>
    </location>
</feature>
<feature type="compositionally biased region" description="Polar residues" evidence="1">
    <location>
        <begin position="1044"/>
        <end position="1060"/>
    </location>
</feature>
<accession>A0A210PZN9</accession>
<dbReference type="InterPro" id="IPR056865">
    <property type="entry name" value="CCTL2_WNK"/>
</dbReference>
<feature type="region of interest" description="Disordered" evidence="1">
    <location>
        <begin position="190"/>
        <end position="248"/>
    </location>
</feature>
<feature type="domain" description="Serine/threonine-protein kinase WNK CCTL2" evidence="2">
    <location>
        <begin position="24"/>
        <end position="98"/>
    </location>
</feature>
<evidence type="ECO:0000259" key="2">
    <source>
        <dbReference type="Pfam" id="PF24889"/>
    </source>
</evidence>
<feature type="compositionally biased region" description="Basic and acidic residues" evidence="1">
    <location>
        <begin position="645"/>
        <end position="655"/>
    </location>
</feature>
<dbReference type="Pfam" id="PF24889">
    <property type="entry name" value="CCTL2_WNK"/>
    <property type="match status" value="1"/>
</dbReference>
<feature type="compositionally biased region" description="Basic and acidic residues" evidence="1">
    <location>
        <begin position="807"/>
        <end position="823"/>
    </location>
</feature>
<dbReference type="GO" id="GO:0016301">
    <property type="term" value="F:kinase activity"/>
    <property type="evidence" value="ECO:0007669"/>
    <property type="project" value="UniProtKB-KW"/>
</dbReference>
<gene>
    <name evidence="3" type="ORF">KP79_PYT10985</name>
</gene>
<feature type="compositionally biased region" description="Basic and acidic residues" evidence="1">
    <location>
        <begin position="864"/>
        <end position="905"/>
    </location>
</feature>
<dbReference type="EMBL" id="NEDP02005326">
    <property type="protein sequence ID" value="OWF41948.1"/>
    <property type="molecule type" value="Genomic_DNA"/>
</dbReference>
<evidence type="ECO:0000313" key="4">
    <source>
        <dbReference type="Proteomes" id="UP000242188"/>
    </source>
</evidence>
<feature type="compositionally biased region" description="Low complexity" evidence="1">
    <location>
        <begin position="352"/>
        <end position="372"/>
    </location>
</feature>
<feature type="compositionally biased region" description="Low complexity" evidence="1">
    <location>
        <begin position="307"/>
        <end position="334"/>
    </location>
</feature>
<feature type="region of interest" description="Disordered" evidence="1">
    <location>
        <begin position="1254"/>
        <end position="1275"/>
    </location>
</feature>
<keyword evidence="4" id="KW-1185">Reference proteome</keyword>
<organism evidence="3 4">
    <name type="scientific">Mizuhopecten yessoensis</name>
    <name type="common">Japanese scallop</name>
    <name type="synonym">Patinopecten yessoensis</name>
    <dbReference type="NCBI Taxonomy" id="6573"/>
    <lineage>
        <taxon>Eukaryota</taxon>
        <taxon>Metazoa</taxon>
        <taxon>Spiralia</taxon>
        <taxon>Lophotrochozoa</taxon>
        <taxon>Mollusca</taxon>
        <taxon>Bivalvia</taxon>
        <taxon>Autobranchia</taxon>
        <taxon>Pteriomorphia</taxon>
        <taxon>Pectinida</taxon>
        <taxon>Pectinoidea</taxon>
        <taxon>Pectinidae</taxon>
        <taxon>Mizuhopecten</taxon>
    </lineage>
</organism>
<feature type="compositionally biased region" description="Polar residues" evidence="1">
    <location>
        <begin position="206"/>
        <end position="223"/>
    </location>
</feature>
<feature type="compositionally biased region" description="Polar residues" evidence="1">
    <location>
        <begin position="335"/>
        <end position="351"/>
    </location>
</feature>
<dbReference type="Gene3D" id="3.10.20.90">
    <property type="entry name" value="Phosphatidylinositol 3-kinase Catalytic Subunit, Chain A, domain 1"/>
    <property type="match status" value="1"/>
</dbReference>
<feature type="compositionally biased region" description="Basic and acidic residues" evidence="1">
    <location>
        <begin position="143"/>
        <end position="175"/>
    </location>
</feature>
<feature type="compositionally biased region" description="Low complexity" evidence="1">
    <location>
        <begin position="1256"/>
        <end position="1275"/>
    </location>
</feature>
<dbReference type="Proteomes" id="UP000242188">
    <property type="component" value="Unassembled WGS sequence"/>
</dbReference>
<feature type="region of interest" description="Disordered" evidence="1">
    <location>
        <begin position="1"/>
        <end position="21"/>
    </location>
</feature>
<evidence type="ECO:0000256" key="1">
    <source>
        <dbReference type="SAM" id="MobiDB-lite"/>
    </source>
</evidence>
<feature type="compositionally biased region" description="Low complexity" evidence="1">
    <location>
        <begin position="469"/>
        <end position="495"/>
    </location>
</feature>